<sequence>MIHKYEQGGMHIVLDVHSGAIHVVDPMIYRLLDFYPDPDKERAVAALTAVSAEGNQEVYPEETVREGLEEIEALIGMGQLFSPDDYLDGSVFKKQPVIKALCLHVAHDCNIRCKYCFASQGDFHGERLLMPLETGKRAFDFLVAHSGNRRNLEVDFFGGEPLMNFEVVKALVAYGRSLEAENNKHFRFTITTNGMLLNDEIIDFINEHMDNVVLSVDGRPEVNDFMRPTINGQGTYEIIMPKFKKLVERRGEKTYYVRGTFTHFNTDFAKDVLHLADQGFKLTSVEPVVSEPHHDYTLTEADMKTVFEQYDTLSEALIERAGTERDFKFFHFMIDLTQGPCVIKRVSGCGAGSEYIAVTPEGDIYPCHQFVGNTDFKMGNVDDGTFETRLADDFSKVHVYEKEACRACWAKFYCSGGCHANAFNFNHDIRVPYEIGCDMEKKRIECAIYIKAKEMSEASL</sequence>
<evidence type="ECO:0000256" key="2">
    <source>
        <dbReference type="ARBA" id="ARBA00022485"/>
    </source>
</evidence>
<dbReference type="EMBL" id="FMWL01000004">
    <property type="protein sequence ID" value="SCZ78357.1"/>
    <property type="molecule type" value="Genomic_DNA"/>
</dbReference>
<keyword evidence="5" id="KW-0408">Iron</keyword>
<name>A0A1G5RWQ7_9FIRM</name>
<accession>A0A1G5RWQ7</accession>
<keyword evidence="6" id="KW-0411">Iron-sulfur</keyword>
<dbReference type="RefSeq" id="WP_092590013.1">
    <property type="nucleotide sequence ID" value="NZ_FMWL01000004.1"/>
</dbReference>
<dbReference type="Gene3D" id="3.20.20.70">
    <property type="entry name" value="Aldolase class I"/>
    <property type="match status" value="1"/>
</dbReference>
<evidence type="ECO:0000256" key="5">
    <source>
        <dbReference type="ARBA" id="ARBA00023004"/>
    </source>
</evidence>
<dbReference type="SFLD" id="SFLDG01386">
    <property type="entry name" value="main_SPASM_domain-containing"/>
    <property type="match status" value="1"/>
</dbReference>
<feature type="domain" description="Radical SAM core" evidence="7">
    <location>
        <begin position="95"/>
        <end position="320"/>
    </location>
</feature>
<dbReference type="PROSITE" id="PS51918">
    <property type="entry name" value="RADICAL_SAM"/>
    <property type="match status" value="1"/>
</dbReference>
<keyword evidence="9" id="KW-1185">Reference proteome</keyword>
<protein>
    <recommendedName>
        <fullName evidence="7">Radical SAM core domain-containing protein</fullName>
    </recommendedName>
</protein>
<reference evidence="8 9" key="1">
    <citation type="submission" date="2016-10" db="EMBL/GenBank/DDBJ databases">
        <authorList>
            <person name="de Groot N.N."/>
        </authorList>
    </citation>
    <scope>NUCLEOTIDE SEQUENCE [LARGE SCALE GENOMIC DNA]</scope>
    <source>
        <strain evidence="8 9">DSM 2784</strain>
    </source>
</reference>
<keyword evidence="3" id="KW-0949">S-adenosyl-L-methionine</keyword>
<gene>
    <name evidence="8" type="ORF">SAMN03080599_01226</name>
</gene>
<keyword evidence="4" id="KW-0479">Metal-binding</keyword>
<dbReference type="GO" id="GO:0046872">
    <property type="term" value="F:metal ion binding"/>
    <property type="evidence" value="ECO:0007669"/>
    <property type="project" value="UniProtKB-KW"/>
</dbReference>
<evidence type="ECO:0000259" key="7">
    <source>
        <dbReference type="PROSITE" id="PS51918"/>
    </source>
</evidence>
<dbReference type="CDD" id="cd21124">
    <property type="entry name" value="SPASM_CteB-like"/>
    <property type="match status" value="1"/>
</dbReference>
<evidence type="ECO:0000256" key="3">
    <source>
        <dbReference type="ARBA" id="ARBA00022691"/>
    </source>
</evidence>
<dbReference type="PANTHER" id="PTHR43273:SF8">
    <property type="entry name" value="RADICAL SAM DOMAIN PROTEIN"/>
    <property type="match status" value="1"/>
</dbReference>
<dbReference type="InterPro" id="IPR000385">
    <property type="entry name" value="MoaA_NifB_PqqE_Fe-S-bd_CS"/>
</dbReference>
<dbReference type="GO" id="GO:0016491">
    <property type="term" value="F:oxidoreductase activity"/>
    <property type="evidence" value="ECO:0007669"/>
    <property type="project" value="InterPro"/>
</dbReference>
<evidence type="ECO:0000256" key="4">
    <source>
        <dbReference type="ARBA" id="ARBA00022723"/>
    </source>
</evidence>
<dbReference type="SFLD" id="SFLDG01384">
    <property type="entry name" value="thioether_bond_formation_requi"/>
    <property type="match status" value="1"/>
</dbReference>
<keyword evidence="2" id="KW-0004">4Fe-4S</keyword>
<comment type="cofactor">
    <cofactor evidence="1">
        <name>[4Fe-4S] cluster</name>
        <dbReference type="ChEBI" id="CHEBI:49883"/>
    </cofactor>
</comment>
<dbReference type="InterPro" id="IPR024025">
    <property type="entry name" value="SCIFF_rSAM_maturase"/>
</dbReference>
<dbReference type="AlphaFoldDB" id="A0A1G5RWQ7"/>
<dbReference type="Pfam" id="PF04055">
    <property type="entry name" value="Radical_SAM"/>
    <property type="match status" value="1"/>
</dbReference>
<dbReference type="InterPro" id="IPR047602">
    <property type="entry name" value="SPASM_CteB-like"/>
</dbReference>
<dbReference type="InterPro" id="IPR007197">
    <property type="entry name" value="rSAM"/>
</dbReference>
<evidence type="ECO:0000313" key="9">
    <source>
        <dbReference type="Proteomes" id="UP000199208"/>
    </source>
</evidence>
<dbReference type="NCBIfam" id="TIGR04085">
    <property type="entry name" value="rSAM_more_4Fe4S"/>
    <property type="match status" value="1"/>
</dbReference>
<dbReference type="PANTHER" id="PTHR43273">
    <property type="entry name" value="ANAEROBIC SULFATASE-MATURATING ENZYME HOMOLOG ASLB-RELATED"/>
    <property type="match status" value="1"/>
</dbReference>
<dbReference type="SFLD" id="SFLDG01067">
    <property type="entry name" value="SPASM/twitch_domain_containing"/>
    <property type="match status" value="1"/>
</dbReference>
<dbReference type="Proteomes" id="UP000199208">
    <property type="component" value="Unassembled WGS sequence"/>
</dbReference>
<dbReference type="InterPro" id="IPR023885">
    <property type="entry name" value="4Fe4S-binding_SPASM_dom"/>
</dbReference>
<dbReference type="OrthoDB" id="9808591at2"/>
<dbReference type="Pfam" id="PF13186">
    <property type="entry name" value="SPASM"/>
    <property type="match status" value="1"/>
</dbReference>
<proteinExistence type="predicted"/>
<dbReference type="PROSITE" id="PS01305">
    <property type="entry name" value="MOAA_NIFB_PQQE"/>
    <property type="match status" value="1"/>
</dbReference>
<evidence type="ECO:0000313" key="8">
    <source>
        <dbReference type="EMBL" id="SCZ78357.1"/>
    </source>
</evidence>
<organism evidence="8 9">
    <name type="scientific">Acidaminobacter hydrogenoformans DSM 2784</name>
    <dbReference type="NCBI Taxonomy" id="1120920"/>
    <lineage>
        <taxon>Bacteria</taxon>
        <taxon>Bacillati</taxon>
        <taxon>Bacillota</taxon>
        <taxon>Clostridia</taxon>
        <taxon>Peptostreptococcales</taxon>
        <taxon>Acidaminobacteraceae</taxon>
        <taxon>Acidaminobacter</taxon>
    </lineage>
</organism>
<dbReference type="STRING" id="1120920.SAMN03080599_01226"/>
<dbReference type="InterPro" id="IPR023867">
    <property type="entry name" value="Sulphatase_maturase_rSAM"/>
</dbReference>
<dbReference type="CDD" id="cd01335">
    <property type="entry name" value="Radical_SAM"/>
    <property type="match status" value="1"/>
</dbReference>
<dbReference type="NCBIfam" id="TIGR03974">
    <property type="entry name" value="rSAM_six_Cys"/>
    <property type="match status" value="1"/>
</dbReference>
<dbReference type="GO" id="GO:0051539">
    <property type="term" value="F:4 iron, 4 sulfur cluster binding"/>
    <property type="evidence" value="ECO:0007669"/>
    <property type="project" value="UniProtKB-KW"/>
</dbReference>
<dbReference type="InterPro" id="IPR013785">
    <property type="entry name" value="Aldolase_TIM"/>
</dbReference>
<evidence type="ECO:0000256" key="6">
    <source>
        <dbReference type="ARBA" id="ARBA00023014"/>
    </source>
</evidence>
<dbReference type="InterPro" id="IPR058240">
    <property type="entry name" value="rSAM_sf"/>
</dbReference>
<dbReference type="SFLD" id="SFLDS00029">
    <property type="entry name" value="Radical_SAM"/>
    <property type="match status" value="1"/>
</dbReference>
<evidence type="ECO:0000256" key="1">
    <source>
        <dbReference type="ARBA" id="ARBA00001966"/>
    </source>
</evidence>
<dbReference type="SUPFAM" id="SSF102114">
    <property type="entry name" value="Radical SAM enzymes"/>
    <property type="match status" value="1"/>
</dbReference>